<feature type="transmembrane region" description="Helical" evidence="1">
    <location>
        <begin position="81"/>
        <end position="102"/>
    </location>
</feature>
<protein>
    <submittedName>
        <fullName evidence="2">Uncharacterized protein</fullName>
    </submittedName>
</protein>
<evidence type="ECO:0000313" key="3">
    <source>
        <dbReference type="Proteomes" id="UP000243688"/>
    </source>
</evidence>
<feature type="transmembrane region" description="Helical" evidence="1">
    <location>
        <begin position="156"/>
        <end position="173"/>
    </location>
</feature>
<keyword evidence="1" id="KW-0472">Membrane</keyword>
<organism evidence="2 3">
    <name type="scientific">Candidatus Reconcilbacillus cellulovorans</name>
    <dbReference type="NCBI Taxonomy" id="1906605"/>
    <lineage>
        <taxon>Bacteria</taxon>
        <taxon>Bacillati</taxon>
        <taxon>Bacillota</taxon>
        <taxon>Bacilli</taxon>
        <taxon>Bacillales</taxon>
        <taxon>Paenibacillaceae</taxon>
        <taxon>Candidatus Reconcilbacillus</taxon>
    </lineage>
</organism>
<name>A0A2A6DY76_9BACL</name>
<gene>
    <name evidence="2" type="ORF">BLM47_11400</name>
</gene>
<sequence>MSTEAGFYFGIFKALSDLVGSPDSRYTLAIVFSALFLIHQGFELRKNFPHIFLMNMELKKFLLYKMSDFPLWQLYLSKLNLMRLMLVIPFFFLTITNTILILKLNLTILSFSWLIVQISSLWISPVIQLYWSPYIQGKIETTEDQLLMAQTIPRKYLVVPLLYSLYLLLFIRFPDKWGWVVPLILSVYFSIGVLFSHFILGSVAKKGVRQLESSSFIS</sequence>
<dbReference type="Proteomes" id="UP000243688">
    <property type="component" value="Unassembled WGS sequence"/>
</dbReference>
<accession>A0A2A6DY76</accession>
<keyword evidence="1" id="KW-1133">Transmembrane helix</keyword>
<proteinExistence type="predicted"/>
<keyword evidence="1" id="KW-0812">Transmembrane</keyword>
<feature type="transmembrane region" description="Helical" evidence="1">
    <location>
        <begin position="108"/>
        <end position="131"/>
    </location>
</feature>
<evidence type="ECO:0000313" key="2">
    <source>
        <dbReference type="EMBL" id="PDO09642.1"/>
    </source>
</evidence>
<evidence type="ECO:0000256" key="1">
    <source>
        <dbReference type="SAM" id="Phobius"/>
    </source>
</evidence>
<reference evidence="2 3" key="1">
    <citation type="submission" date="2016-12" db="EMBL/GenBank/DDBJ databases">
        <title>Candidatus Reconcilibacillus cellulovorans genome.</title>
        <authorList>
            <person name="Kolinko S."/>
            <person name="Wu Y.-W."/>
            <person name="Tachea F."/>
            <person name="Denzel E."/>
            <person name="Hiras J."/>
            <person name="Baecker N."/>
            <person name="Chan L.J."/>
            <person name="Eichorst S.A."/>
            <person name="Frey D."/>
            <person name="Adams P.D."/>
            <person name="Pray T."/>
            <person name="Tanjore D."/>
            <person name="Petzold C.J."/>
            <person name="Gladden J.M."/>
            <person name="Simmons B.A."/>
            <person name="Singer S.W."/>
        </authorList>
    </citation>
    <scope>NUCLEOTIDE SEQUENCE [LARGE SCALE GENOMIC DNA]</scope>
    <source>
        <strain evidence="2">JTherm</strain>
    </source>
</reference>
<feature type="transmembrane region" description="Helical" evidence="1">
    <location>
        <begin position="179"/>
        <end position="200"/>
    </location>
</feature>
<dbReference type="EMBL" id="MOXJ01000032">
    <property type="protein sequence ID" value="PDO09642.1"/>
    <property type="molecule type" value="Genomic_DNA"/>
</dbReference>
<dbReference type="AlphaFoldDB" id="A0A2A6DY76"/>
<comment type="caution">
    <text evidence="2">The sequence shown here is derived from an EMBL/GenBank/DDBJ whole genome shotgun (WGS) entry which is preliminary data.</text>
</comment>